<dbReference type="Gene3D" id="3.30.750.24">
    <property type="entry name" value="STAS domain"/>
    <property type="match status" value="1"/>
</dbReference>
<evidence type="ECO:0000313" key="2">
    <source>
        <dbReference type="EMBL" id="KAK9017070.1"/>
    </source>
</evidence>
<accession>A0ABR2RVQ7</accession>
<evidence type="ECO:0000313" key="3">
    <source>
        <dbReference type="Proteomes" id="UP001396334"/>
    </source>
</evidence>
<protein>
    <recommendedName>
        <fullName evidence="1">STAS domain-containing protein</fullName>
    </recommendedName>
</protein>
<organism evidence="2 3">
    <name type="scientific">Hibiscus sabdariffa</name>
    <name type="common">roselle</name>
    <dbReference type="NCBI Taxonomy" id="183260"/>
    <lineage>
        <taxon>Eukaryota</taxon>
        <taxon>Viridiplantae</taxon>
        <taxon>Streptophyta</taxon>
        <taxon>Embryophyta</taxon>
        <taxon>Tracheophyta</taxon>
        <taxon>Spermatophyta</taxon>
        <taxon>Magnoliopsida</taxon>
        <taxon>eudicotyledons</taxon>
        <taxon>Gunneridae</taxon>
        <taxon>Pentapetalae</taxon>
        <taxon>rosids</taxon>
        <taxon>malvids</taxon>
        <taxon>Malvales</taxon>
        <taxon>Malvaceae</taxon>
        <taxon>Malvoideae</taxon>
        <taxon>Hibiscus</taxon>
    </lineage>
</organism>
<gene>
    <name evidence="2" type="ORF">V6N11_079556</name>
</gene>
<comment type="caution">
    <text evidence="2">The sequence shown here is derived from an EMBL/GenBank/DDBJ whole genome shotgun (WGS) entry which is preliminary data.</text>
</comment>
<reference evidence="2 3" key="1">
    <citation type="journal article" date="2024" name="G3 (Bethesda)">
        <title>Genome assembly of Hibiscus sabdariffa L. provides insights into metabolisms of medicinal natural products.</title>
        <authorList>
            <person name="Kim T."/>
        </authorList>
    </citation>
    <scope>NUCLEOTIDE SEQUENCE [LARGE SCALE GENOMIC DNA]</scope>
    <source>
        <strain evidence="2">TK-2024</strain>
        <tissue evidence="2">Old leaves</tissue>
    </source>
</reference>
<evidence type="ECO:0000259" key="1">
    <source>
        <dbReference type="PROSITE" id="PS50801"/>
    </source>
</evidence>
<proteinExistence type="predicted"/>
<dbReference type="Pfam" id="PF01740">
    <property type="entry name" value="STAS"/>
    <property type="match status" value="1"/>
</dbReference>
<dbReference type="InterPro" id="IPR036513">
    <property type="entry name" value="STAS_dom_sf"/>
</dbReference>
<name>A0ABR2RVQ7_9ROSI</name>
<sequence length="145" mass="16854">MPKTTMLGNIPGTDCFHDLHHYKESMKIPGFLILRIEAPTNFANSTYLDERVLRWTEEYEAEDYNRQSSLRFLILEMSVCQENNFIMSFYVELLRLSCLQLVWVIPLGEVMEKLQKSDEAGEFIRPNCLFLTVVAKLSATIEVQP</sequence>
<dbReference type="Proteomes" id="UP001396334">
    <property type="component" value="Unassembled WGS sequence"/>
</dbReference>
<keyword evidence="3" id="KW-1185">Reference proteome</keyword>
<dbReference type="EMBL" id="JBBPBN010000020">
    <property type="protein sequence ID" value="KAK9017070.1"/>
    <property type="molecule type" value="Genomic_DNA"/>
</dbReference>
<feature type="domain" description="STAS" evidence="1">
    <location>
        <begin position="21"/>
        <end position="78"/>
    </location>
</feature>
<dbReference type="InterPro" id="IPR002645">
    <property type="entry name" value="STAS_dom"/>
</dbReference>
<dbReference type="PROSITE" id="PS50801">
    <property type="entry name" value="STAS"/>
    <property type="match status" value="1"/>
</dbReference>